<keyword evidence="6" id="KW-0378">Hydrolase</keyword>
<evidence type="ECO:0000256" key="4">
    <source>
        <dbReference type="ARBA" id="ARBA00022723"/>
    </source>
</evidence>
<evidence type="ECO:0000259" key="9">
    <source>
        <dbReference type="Pfam" id="PF03372"/>
    </source>
</evidence>
<dbReference type="SUPFAM" id="SSF56219">
    <property type="entry name" value="DNase I-like"/>
    <property type="match status" value="1"/>
</dbReference>
<dbReference type="GO" id="GO:0003697">
    <property type="term" value="F:single-stranded DNA binding"/>
    <property type="evidence" value="ECO:0007669"/>
    <property type="project" value="TreeGrafter"/>
</dbReference>
<comment type="caution">
    <text evidence="10">The sequence shown here is derived from an EMBL/GenBank/DDBJ whole genome shotgun (WGS) entry which is preliminary data.</text>
</comment>
<dbReference type="GO" id="GO:0005737">
    <property type="term" value="C:cytoplasm"/>
    <property type="evidence" value="ECO:0007669"/>
    <property type="project" value="TreeGrafter"/>
</dbReference>
<dbReference type="InterPro" id="IPR051547">
    <property type="entry name" value="TDP2-like"/>
</dbReference>
<dbReference type="PANTHER" id="PTHR15822:SF4">
    <property type="entry name" value="TYROSYL-DNA PHOSPHODIESTERASE 2"/>
    <property type="match status" value="1"/>
</dbReference>
<dbReference type="InterPro" id="IPR036691">
    <property type="entry name" value="Endo/exonu/phosph_ase_sf"/>
</dbReference>
<keyword evidence="7" id="KW-0460">Magnesium</keyword>
<evidence type="ECO:0000256" key="1">
    <source>
        <dbReference type="ARBA" id="ARBA00001936"/>
    </source>
</evidence>
<evidence type="ECO:0000313" key="10">
    <source>
        <dbReference type="EMBL" id="KSU47923.1"/>
    </source>
</evidence>
<accession>A0A0V8GCE3</accession>
<reference evidence="10 11" key="1">
    <citation type="journal article" date="2015" name="Int. J. Syst. Evol. Microbiol.">
        <title>Exiguobacterium enclense sp. nov., isolated from sediment.</title>
        <authorList>
            <person name="Dastager S.G."/>
            <person name="Mawlankar R."/>
            <person name="Sonalkar V.V."/>
            <person name="Thorat M.N."/>
            <person name="Mual P."/>
            <person name="Verma A."/>
            <person name="Krishnamurthi S."/>
            <person name="Tang S.K."/>
            <person name="Li W.J."/>
        </authorList>
    </citation>
    <scope>NUCLEOTIDE SEQUENCE [LARGE SCALE GENOMIC DNA]</scope>
    <source>
        <strain evidence="10 11">NIO-1109</strain>
    </source>
</reference>
<evidence type="ECO:0000256" key="8">
    <source>
        <dbReference type="ARBA" id="ARBA00023204"/>
    </source>
</evidence>
<evidence type="ECO:0000313" key="11">
    <source>
        <dbReference type="Proteomes" id="UP000053797"/>
    </source>
</evidence>
<evidence type="ECO:0000256" key="6">
    <source>
        <dbReference type="ARBA" id="ARBA00022801"/>
    </source>
</evidence>
<keyword evidence="4" id="KW-0479">Metal-binding</keyword>
<dbReference type="GO" id="GO:0046872">
    <property type="term" value="F:metal ion binding"/>
    <property type="evidence" value="ECO:0007669"/>
    <property type="project" value="UniProtKB-KW"/>
</dbReference>
<evidence type="ECO:0000256" key="2">
    <source>
        <dbReference type="ARBA" id="ARBA00001946"/>
    </source>
</evidence>
<dbReference type="PANTHER" id="PTHR15822">
    <property type="entry name" value="TRAF AND TNF RECEPTOR-ASSOCIATED PROTEIN"/>
    <property type="match status" value="1"/>
</dbReference>
<comment type="cofactor">
    <cofactor evidence="1">
        <name>Mn(2+)</name>
        <dbReference type="ChEBI" id="CHEBI:29035"/>
    </cofactor>
</comment>
<comment type="cofactor">
    <cofactor evidence="2">
        <name>Mg(2+)</name>
        <dbReference type="ChEBI" id="CHEBI:18420"/>
    </cofactor>
</comment>
<keyword evidence="5" id="KW-0227">DNA damage</keyword>
<gene>
    <name evidence="10" type="ORF">AS033_14790</name>
</gene>
<keyword evidence="8" id="KW-0234">DNA repair</keyword>
<dbReference type="GO" id="GO:0004518">
    <property type="term" value="F:nuclease activity"/>
    <property type="evidence" value="ECO:0007669"/>
    <property type="project" value="UniProtKB-KW"/>
</dbReference>
<dbReference type="InterPro" id="IPR005135">
    <property type="entry name" value="Endo/exonuclease/phosphatase"/>
</dbReference>
<proteinExistence type="predicted"/>
<evidence type="ECO:0000256" key="5">
    <source>
        <dbReference type="ARBA" id="ARBA00022763"/>
    </source>
</evidence>
<dbReference type="EMBL" id="LNQL01000006">
    <property type="protein sequence ID" value="KSU47923.1"/>
    <property type="molecule type" value="Genomic_DNA"/>
</dbReference>
<dbReference type="AlphaFoldDB" id="A0A0V8GCE3"/>
<dbReference type="RefSeq" id="WP_058265922.1">
    <property type="nucleotide sequence ID" value="NZ_FMYN01000006.1"/>
</dbReference>
<dbReference type="Gene3D" id="3.60.10.10">
    <property type="entry name" value="Endonuclease/exonuclease/phosphatase"/>
    <property type="match status" value="1"/>
</dbReference>
<dbReference type="GO" id="GO:0070260">
    <property type="term" value="F:5'-tyrosyl-DNA phosphodiesterase activity"/>
    <property type="evidence" value="ECO:0007669"/>
    <property type="project" value="TreeGrafter"/>
</dbReference>
<dbReference type="Proteomes" id="UP000053797">
    <property type="component" value="Unassembled WGS sequence"/>
</dbReference>
<name>A0A0V8GCE3_9BACL</name>
<sequence length="261" mass="29517">MSFSLSIATYNIWHHPYKRQERFEALCAEIKQHQPDILLLQEVMSTFHPDEPFVSIAEHLAEATGYPYMMMDPYMDSPDEGLAILTKLPFERTDSSAAATANINHHCAIRIPFSIDGVRFAVTNIHFNWRASDIRLDQLRFVNEWIASQTDDTTIEFLGGDFNDGPNSALHQAALKEWVDLAGSFAARTGQIAAATLDSVMNPYARKNDGITSPVRYDWLLCQRSLSQVTLQHVQLIGEHRLPHHLIPSDHYGVLAHVTLH</sequence>
<evidence type="ECO:0000256" key="7">
    <source>
        <dbReference type="ARBA" id="ARBA00022842"/>
    </source>
</evidence>
<protein>
    <recommendedName>
        <fullName evidence="9">Endonuclease/exonuclease/phosphatase domain-containing protein</fullName>
    </recommendedName>
</protein>
<organism evidence="10 11">
    <name type="scientific">Exiguobacterium indicum</name>
    <dbReference type="NCBI Taxonomy" id="296995"/>
    <lineage>
        <taxon>Bacteria</taxon>
        <taxon>Bacillati</taxon>
        <taxon>Bacillota</taxon>
        <taxon>Bacilli</taxon>
        <taxon>Bacillales</taxon>
        <taxon>Bacillales Family XII. Incertae Sedis</taxon>
        <taxon>Exiguobacterium</taxon>
    </lineage>
</organism>
<feature type="domain" description="Endonuclease/exonuclease/phosphatase" evidence="9">
    <location>
        <begin position="8"/>
        <end position="251"/>
    </location>
</feature>
<evidence type="ECO:0000256" key="3">
    <source>
        <dbReference type="ARBA" id="ARBA00022722"/>
    </source>
</evidence>
<dbReference type="Pfam" id="PF03372">
    <property type="entry name" value="Exo_endo_phos"/>
    <property type="match status" value="1"/>
</dbReference>
<dbReference type="GO" id="GO:0006302">
    <property type="term" value="P:double-strand break repair"/>
    <property type="evidence" value="ECO:0007669"/>
    <property type="project" value="TreeGrafter"/>
</dbReference>
<keyword evidence="3" id="KW-0540">Nuclease</keyword>